<dbReference type="InterPro" id="IPR020846">
    <property type="entry name" value="MFS_dom"/>
</dbReference>
<feature type="transmembrane region" description="Helical" evidence="7">
    <location>
        <begin position="267"/>
        <end position="291"/>
    </location>
</feature>
<comment type="subcellular location">
    <subcellularLocation>
        <location evidence="1">Membrane</location>
        <topology evidence="1">Multi-pass membrane protein</topology>
    </subcellularLocation>
</comment>
<evidence type="ECO:0000313" key="9">
    <source>
        <dbReference type="EMBL" id="KAK4494609.1"/>
    </source>
</evidence>
<evidence type="ECO:0000256" key="2">
    <source>
        <dbReference type="ARBA" id="ARBA00022448"/>
    </source>
</evidence>
<evidence type="ECO:0000259" key="8">
    <source>
        <dbReference type="PROSITE" id="PS50850"/>
    </source>
</evidence>
<feature type="transmembrane region" description="Helical" evidence="7">
    <location>
        <begin position="387"/>
        <end position="410"/>
    </location>
</feature>
<keyword evidence="10" id="KW-1185">Reference proteome</keyword>
<feature type="transmembrane region" description="Helical" evidence="7">
    <location>
        <begin position="201"/>
        <end position="226"/>
    </location>
</feature>
<keyword evidence="5 7" id="KW-0472">Membrane</keyword>
<proteinExistence type="predicted"/>
<sequence length="561" mass="62459">MSASRYESVAAEDKAADESSTSARLTPDSDSDDDELGGLDQVEAEEGYELRPVGKHSPRLEEHATAGAEEDDEDDHAPLAGGRHRRQSSIQSFELYTPDEERRVKRKLDTRLVLFVALLYFLSFVDRSNIGEAKVAGLTRDLKLSDDQFEWLLTAFYIAYVLFEWMTLCYKIFPPHIYISCCVCAWGILASLQSLSTGFAFMIILRGLLGIGEAAFVGMPFYLSFFFRRDELAFRTGIFIAAAPFATSFASFLAYAIVLFGKSTGIASWRLLFLLEGFPACLVAVWAWYWIPDSPGTARWLTSRERKVATMRMRNESAVDMKSEKSNALHTNVPRHKRKFKWDEVQRTLIDPKSYLTAGMFFCCNVAFSSMPVFLPTILNSMGYTRLAAQGLSAPPFLFAFFVVLITTLVSDRVKSRSIPMIVHALLAMSGYIFLAIAGVWQIGHTLRYLAVFPICSGFFSAVAIVITWTINNQASDEGKGTGMAVLNVIGQMGPLLGTRLYPDSDAPYFVTGMSVCAVAMALVAVLAFVLRLVLQRENAGRRDRWRGGVGDAGKEFEYII</sequence>
<feature type="transmembrane region" description="Helical" evidence="7">
    <location>
        <begin position="449"/>
        <end position="471"/>
    </location>
</feature>
<accession>A0ABR0DZU1</accession>
<comment type="caution">
    <text evidence="9">The sequence shown here is derived from an EMBL/GenBank/DDBJ whole genome shotgun (WGS) entry which is preliminary data.</text>
</comment>
<keyword evidence="4 7" id="KW-1133">Transmembrane helix</keyword>
<dbReference type="EMBL" id="JAXOVC010000013">
    <property type="protein sequence ID" value="KAK4494609.1"/>
    <property type="molecule type" value="Genomic_DNA"/>
</dbReference>
<organism evidence="9 10">
    <name type="scientific">Zasmidium cellare</name>
    <name type="common">Wine cellar mold</name>
    <name type="synonym">Racodium cellare</name>
    <dbReference type="NCBI Taxonomy" id="395010"/>
    <lineage>
        <taxon>Eukaryota</taxon>
        <taxon>Fungi</taxon>
        <taxon>Dikarya</taxon>
        <taxon>Ascomycota</taxon>
        <taxon>Pezizomycotina</taxon>
        <taxon>Dothideomycetes</taxon>
        <taxon>Dothideomycetidae</taxon>
        <taxon>Mycosphaerellales</taxon>
        <taxon>Mycosphaerellaceae</taxon>
        <taxon>Zasmidium</taxon>
    </lineage>
</organism>
<feature type="transmembrane region" description="Helical" evidence="7">
    <location>
        <begin position="422"/>
        <end position="443"/>
    </location>
</feature>
<dbReference type="PANTHER" id="PTHR43791:SF27">
    <property type="entry name" value="TRANSPORTER, PUTATIVE (AFU_ORTHOLOGUE AFUA_2G15730)-RELATED"/>
    <property type="match status" value="1"/>
</dbReference>
<feature type="transmembrane region" description="Helical" evidence="7">
    <location>
        <begin position="483"/>
        <end position="503"/>
    </location>
</feature>
<dbReference type="Gene3D" id="1.20.1250.20">
    <property type="entry name" value="MFS general substrate transporter like domains"/>
    <property type="match status" value="1"/>
</dbReference>
<evidence type="ECO:0000256" key="4">
    <source>
        <dbReference type="ARBA" id="ARBA00022989"/>
    </source>
</evidence>
<dbReference type="SUPFAM" id="SSF103473">
    <property type="entry name" value="MFS general substrate transporter"/>
    <property type="match status" value="1"/>
</dbReference>
<protein>
    <recommendedName>
        <fullName evidence="8">Major facilitator superfamily (MFS) profile domain-containing protein</fullName>
    </recommendedName>
</protein>
<keyword evidence="2" id="KW-0813">Transport</keyword>
<dbReference type="InterPro" id="IPR036259">
    <property type="entry name" value="MFS_trans_sf"/>
</dbReference>
<feature type="transmembrane region" description="Helical" evidence="7">
    <location>
        <begin position="112"/>
        <end position="131"/>
    </location>
</feature>
<feature type="transmembrane region" description="Helical" evidence="7">
    <location>
        <begin position="238"/>
        <end position="261"/>
    </location>
</feature>
<dbReference type="PANTHER" id="PTHR43791">
    <property type="entry name" value="PERMEASE-RELATED"/>
    <property type="match status" value="1"/>
</dbReference>
<feature type="transmembrane region" description="Helical" evidence="7">
    <location>
        <begin position="355"/>
        <end position="375"/>
    </location>
</feature>
<feature type="domain" description="Major facilitator superfamily (MFS) profile" evidence="8">
    <location>
        <begin position="112"/>
        <end position="540"/>
    </location>
</feature>
<evidence type="ECO:0000256" key="3">
    <source>
        <dbReference type="ARBA" id="ARBA00022692"/>
    </source>
</evidence>
<dbReference type="Proteomes" id="UP001305779">
    <property type="component" value="Unassembled WGS sequence"/>
</dbReference>
<feature type="transmembrane region" description="Helical" evidence="7">
    <location>
        <begin position="509"/>
        <end position="535"/>
    </location>
</feature>
<evidence type="ECO:0000256" key="6">
    <source>
        <dbReference type="SAM" id="MobiDB-lite"/>
    </source>
</evidence>
<evidence type="ECO:0000313" key="10">
    <source>
        <dbReference type="Proteomes" id="UP001305779"/>
    </source>
</evidence>
<evidence type="ECO:0000256" key="5">
    <source>
        <dbReference type="ARBA" id="ARBA00023136"/>
    </source>
</evidence>
<evidence type="ECO:0000256" key="1">
    <source>
        <dbReference type="ARBA" id="ARBA00004141"/>
    </source>
</evidence>
<dbReference type="Pfam" id="PF07690">
    <property type="entry name" value="MFS_1"/>
    <property type="match status" value="1"/>
</dbReference>
<keyword evidence="3 7" id="KW-0812">Transmembrane</keyword>
<reference evidence="9 10" key="1">
    <citation type="journal article" date="2023" name="G3 (Bethesda)">
        <title>A chromosome-level genome assembly of Zasmidium syzygii isolated from banana leaves.</title>
        <authorList>
            <person name="van Westerhoven A.C."/>
            <person name="Mehrabi R."/>
            <person name="Talebi R."/>
            <person name="Steentjes M.B.F."/>
            <person name="Corcolon B."/>
            <person name="Chong P.A."/>
            <person name="Kema G.H.J."/>
            <person name="Seidl M.F."/>
        </authorList>
    </citation>
    <scope>NUCLEOTIDE SEQUENCE [LARGE SCALE GENOMIC DNA]</scope>
    <source>
        <strain evidence="9 10">P124</strain>
    </source>
</reference>
<feature type="compositionally biased region" description="Acidic residues" evidence="6">
    <location>
        <begin position="29"/>
        <end position="47"/>
    </location>
</feature>
<evidence type="ECO:0000256" key="7">
    <source>
        <dbReference type="SAM" id="Phobius"/>
    </source>
</evidence>
<dbReference type="PROSITE" id="PS50850">
    <property type="entry name" value="MFS"/>
    <property type="match status" value="1"/>
</dbReference>
<gene>
    <name evidence="9" type="ORF">PRZ48_013965</name>
</gene>
<name>A0ABR0DZU1_ZASCE</name>
<feature type="region of interest" description="Disordered" evidence="6">
    <location>
        <begin position="1"/>
        <end position="86"/>
    </location>
</feature>
<dbReference type="InterPro" id="IPR011701">
    <property type="entry name" value="MFS"/>
</dbReference>
<feature type="transmembrane region" description="Helical" evidence="7">
    <location>
        <begin position="151"/>
        <end position="170"/>
    </location>
</feature>
<feature type="transmembrane region" description="Helical" evidence="7">
    <location>
        <begin position="177"/>
        <end position="195"/>
    </location>
</feature>